<dbReference type="PANTHER" id="PTHR30290:SF9">
    <property type="entry name" value="OLIGOPEPTIDE-BINDING PROTEIN APPA"/>
    <property type="match status" value="1"/>
</dbReference>
<dbReference type="PROSITE" id="PS01040">
    <property type="entry name" value="SBP_BACTERIAL_5"/>
    <property type="match status" value="1"/>
</dbReference>
<keyword evidence="3" id="KW-0732">Signal</keyword>
<dbReference type="InterPro" id="IPR023765">
    <property type="entry name" value="SBP_5_CS"/>
</dbReference>
<sequence>MKKMKVFVVLISLFLVSCQPSQRKIVIALASTPRTLNPLRYKELSNLTILCNIYEPLVAEDEAYNLRPVLARFWEVKDDTTWLVYLRKGVKFHNGKNLTANDVVYSFYYPRKLDKTDYRGHEVFIDTIYALNDSVVVFKTKFPYEYLLVDILSYFIIPEGFNPDTGLPCGTGPYRVVSVGENFIIIKSWRKYWNGKPYFKEAKFIFVEDQKERLRKFVNREADIIDYVPLDLSDTITKYGKLVYTPESSVRGITFNFKLYPFNMREFRHAVSMAINREEIVKNYYKRLATPANQIFPLSIVEHIKDLPPLKYDRDRAREIFKKYNKESPYVLLYGFAVKPLGDKIVDQLREAGLNVIGNAMPSPEFWERVKSKKFQFYLSAVVFGSRIGISHLANYYHSPREGTTFGNSNRASYFNELVDKCIETAMSTSDSKSRTQKVEEALRLILHDLPFCPITFERTYFGTQSDIEWIPSIDGRIYLSRIRRK</sequence>
<dbReference type="GO" id="GO:0015833">
    <property type="term" value="P:peptide transport"/>
    <property type="evidence" value="ECO:0007669"/>
    <property type="project" value="TreeGrafter"/>
</dbReference>
<dbReference type="InterPro" id="IPR030678">
    <property type="entry name" value="Peptide/Ni-bd"/>
</dbReference>
<keyword evidence="2" id="KW-0813">Transport</keyword>
<evidence type="ECO:0000256" key="1">
    <source>
        <dbReference type="ARBA" id="ARBA00005695"/>
    </source>
</evidence>
<dbReference type="PIRSF" id="PIRSF002741">
    <property type="entry name" value="MppA"/>
    <property type="match status" value="1"/>
</dbReference>
<evidence type="ECO:0000256" key="3">
    <source>
        <dbReference type="ARBA" id="ARBA00022729"/>
    </source>
</evidence>
<dbReference type="PROSITE" id="PS51257">
    <property type="entry name" value="PROKAR_LIPOPROTEIN"/>
    <property type="match status" value="1"/>
</dbReference>
<dbReference type="SUPFAM" id="SSF53850">
    <property type="entry name" value="Periplasmic binding protein-like II"/>
    <property type="match status" value="1"/>
</dbReference>
<name>A0A7C2PCP9_UNCW3</name>
<organism evidence="5">
    <name type="scientific">candidate division WOR-3 bacterium</name>
    <dbReference type="NCBI Taxonomy" id="2052148"/>
    <lineage>
        <taxon>Bacteria</taxon>
        <taxon>Bacteria division WOR-3</taxon>
    </lineage>
</organism>
<dbReference type="CDD" id="cd00995">
    <property type="entry name" value="PBP2_NikA_DppA_OppA_like"/>
    <property type="match status" value="1"/>
</dbReference>
<gene>
    <name evidence="5" type="ORF">ENQ77_00170</name>
</gene>
<dbReference type="AlphaFoldDB" id="A0A7C2PCP9"/>
<dbReference type="InterPro" id="IPR039424">
    <property type="entry name" value="SBP_5"/>
</dbReference>
<dbReference type="PANTHER" id="PTHR30290">
    <property type="entry name" value="PERIPLASMIC BINDING COMPONENT OF ABC TRANSPORTER"/>
    <property type="match status" value="1"/>
</dbReference>
<comment type="similarity">
    <text evidence="1">Belongs to the bacterial solute-binding protein 5 family.</text>
</comment>
<feature type="domain" description="Solute-binding protein family 5" evidence="4">
    <location>
        <begin position="66"/>
        <end position="388"/>
    </location>
</feature>
<evidence type="ECO:0000313" key="5">
    <source>
        <dbReference type="EMBL" id="HEN27098.1"/>
    </source>
</evidence>
<accession>A0A7C2PCP9</accession>
<dbReference type="GO" id="GO:0043190">
    <property type="term" value="C:ATP-binding cassette (ABC) transporter complex"/>
    <property type="evidence" value="ECO:0007669"/>
    <property type="project" value="InterPro"/>
</dbReference>
<dbReference type="GO" id="GO:1904680">
    <property type="term" value="F:peptide transmembrane transporter activity"/>
    <property type="evidence" value="ECO:0007669"/>
    <property type="project" value="TreeGrafter"/>
</dbReference>
<dbReference type="Gene3D" id="3.10.105.10">
    <property type="entry name" value="Dipeptide-binding Protein, Domain 3"/>
    <property type="match status" value="1"/>
</dbReference>
<dbReference type="GO" id="GO:0042597">
    <property type="term" value="C:periplasmic space"/>
    <property type="evidence" value="ECO:0007669"/>
    <property type="project" value="UniProtKB-ARBA"/>
</dbReference>
<comment type="caution">
    <text evidence="5">The sequence shown here is derived from an EMBL/GenBank/DDBJ whole genome shotgun (WGS) entry which is preliminary data.</text>
</comment>
<protein>
    <submittedName>
        <fullName evidence="5">ABC transporter substrate-binding protein</fullName>
    </submittedName>
</protein>
<dbReference type="Gene3D" id="3.40.190.10">
    <property type="entry name" value="Periplasmic binding protein-like II"/>
    <property type="match status" value="1"/>
</dbReference>
<dbReference type="InterPro" id="IPR000914">
    <property type="entry name" value="SBP_5_dom"/>
</dbReference>
<proteinExistence type="inferred from homology"/>
<dbReference type="EMBL" id="DSOL01000003">
    <property type="protein sequence ID" value="HEN27098.1"/>
    <property type="molecule type" value="Genomic_DNA"/>
</dbReference>
<reference evidence="5" key="1">
    <citation type="journal article" date="2020" name="mSystems">
        <title>Genome- and Community-Level Interaction Insights into Carbon Utilization and Element Cycling Functions of Hydrothermarchaeota in Hydrothermal Sediment.</title>
        <authorList>
            <person name="Zhou Z."/>
            <person name="Liu Y."/>
            <person name="Xu W."/>
            <person name="Pan J."/>
            <person name="Luo Z.H."/>
            <person name="Li M."/>
        </authorList>
    </citation>
    <scope>NUCLEOTIDE SEQUENCE [LARGE SCALE GENOMIC DNA]</scope>
    <source>
        <strain evidence="5">SpSt-34</strain>
    </source>
</reference>
<evidence type="ECO:0000259" key="4">
    <source>
        <dbReference type="Pfam" id="PF00496"/>
    </source>
</evidence>
<dbReference type="Pfam" id="PF00496">
    <property type="entry name" value="SBP_bac_5"/>
    <property type="match status" value="1"/>
</dbReference>
<evidence type="ECO:0000256" key="2">
    <source>
        <dbReference type="ARBA" id="ARBA00022448"/>
    </source>
</evidence>